<evidence type="ECO:0000259" key="2">
    <source>
        <dbReference type="SMART" id="SM00382"/>
    </source>
</evidence>
<dbReference type="InterPro" id="IPR027417">
    <property type="entry name" value="P-loop_NTPase"/>
</dbReference>
<gene>
    <name evidence="3" type="ORF">SAMN04487904_113119</name>
</gene>
<dbReference type="STRING" id="995060.SAMN04487904_113119"/>
<dbReference type="Pfam" id="PF07728">
    <property type="entry name" value="AAA_5"/>
    <property type="match status" value="1"/>
</dbReference>
<dbReference type="Gene3D" id="3.40.50.300">
    <property type="entry name" value="P-loop containing nucleotide triphosphate hydrolases"/>
    <property type="match status" value="1"/>
</dbReference>
<dbReference type="EMBL" id="FPAT01000013">
    <property type="protein sequence ID" value="SFT92672.1"/>
    <property type="molecule type" value="Genomic_DNA"/>
</dbReference>
<dbReference type="GO" id="GO:0016887">
    <property type="term" value="F:ATP hydrolysis activity"/>
    <property type="evidence" value="ECO:0007669"/>
    <property type="project" value="InterPro"/>
</dbReference>
<evidence type="ECO:0000256" key="1">
    <source>
        <dbReference type="SAM" id="MobiDB-lite"/>
    </source>
</evidence>
<reference evidence="4" key="1">
    <citation type="submission" date="2016-10" db="EMBL/GenBank/DDBJ databases">
        <authorList>
            <person name="Varghese N."/>
            <person name="Submissions S."/>
        </authorList>
    </citation>
    <scope>NUCLEOTIDE SEQUENCE [LARGE SCALE GENOMIC DNA]</scope>
    <source>
        <strain evidence="4">DSM 45501</strain>
    </source>
</reference>
<accession>A0A1I7BZR4</accession>
<keyword evidence="4" id="KW-1185">Reference proteome</keyword>
<proteinExistence type="predicted"/>
<feature type="domain" description="AAA+ ATPase" evidence="2">
    <location>
        <begin position="71"/>
        <end position="236"/>
    </location>
</feature>
<evidence type="ECO:0000313" key="3">
    <source>
        <dbReference type="EMBL" id="SFT92672.1"/>
    </source>
</evidence>
<dbReference type="SMART" id="SM00382">
    <property type="entry name" value="AAA"/>
    <property type="match status" value="1"/>
</dbReference>
<dbReference type="SUPFAM" id="SSF52540">
    <property type="entry name" value="P-loop containing nucleoside triphosphate hydrolases"/>
    <property type="match status" value="1"/>
</dbReference>
<organism evidence="3 4">
    <name type="scientific">Actinopolyspora righensis</name>
    <dbReference type="NCBI Taxonomy" id="995060"/>
    <lineage>
        <taxon>Bacteria</taxon>
        <taxon>Bacillati</taxon>
        <taxon>Actinomycetota</taxon>
        <taxon>Actinomycetes</taxon>
        <taxon>Actinopolysporales</taxon>
        <taxon>Actinopolysporaceae</taxon>
        <taxon>Actinopolyspora</taxon>
        <taxon>Actinopolyspora alba group</taxon>
    </lineage>
</organism>
<name>A0A1I7BZR4_9ACTN</name>
<dbReference type="InterPro" id="IPR003593">
    <property type="entry name" value="AAA+_ATPase"/>
</dbReference>
<evidence type="ECO:0000313" key="4">
    <source>
        <dbReference type="Proteomes" id="UP000199165"/>
    </source>
</evidence>
<protein>
    <submittedName>
        <fullName evidence="3">AAA domain (Dynein-related subfamily)</fullName>
    </submittedName>
</protein>
<dbReference type="Proteomes" id="UP000199165">
    <property type="component" value="Unassembled WGS sequence"/>
</dbReference>
<dbReference type="RefSeq" id="WP_175530186.1">
    <property type="nucleotide sequence ID" value="NZ_FPAT01000013.1"/>
</dbReference>
<dbReference type="AlphaFoldDB" id="A0A1I7BZR4"/>
<dbReference type="InterPro" id="IPR011704">
    <property type="entry name" value="ATPase_dyneun-rel_AAA"/>
</dbReference>
<dbReference type="GO" id="GO:0005524">
    <property type="term" value="F:ATP binding"/>
    <property type="evidence" value="ECO:0007669"/>
    <property type="project" value="InterPro"/>
</dbReference>
<feature type="region of interest" description="Disordered" evidence="1">
    <location>
        <begin position="1"/>
        <end position="27"/>
    </location>
</feature>
<sequence length="403" mass="44605">MTVVYADQPAAPEDYLPPAPQSQHSTKPKQLLEATLQRYSEGIDHVVDYLSKIGFVFEPWQVSAFVTAVRTKPFVILAGISGTGKTQLTKLVANATGSRCYTIPVRPDWNDSSDLLGFERIDGSFQPGPLLRIAREATDDPHTQYFVVLDEMNLARVEYYMAEVLSTLEDRSWEEGRTISSSFFPHLAGGEYDVWSSVGLPGNLCLVGSVNMDETTHGFSKKVLDRSFVIEFSKIDLSSIPQAVTEPAQAKRWASQDWCPRAVSLAQHPLVSHPDVPSIIETLIHVNSLLEPAQLQFGYRVRDEIIMFCLAANDCSESFSTSDSGAVDPLDLAIAMKVLPRIQGAGTTVRKVLDNLRSWASPGIDDPAGSTTDTSEPGFPFCSDRIELMLRRLHETGFTNYWL</sequence>